<dbReference type="InterPro" id="IPR004302">
    <property type="entry name" value="Cellulose/chitin-bd_N"/>
</dbReference>
<dbReference type="HOGENOM" id="CLU_518062_0_0_1"/>
<dbReference type="Pfam" id="PF03067">
    <property type="entry name" value="LPMO_10"/>
    <property type="match status" value="1"/>
</dbReference>
<gene>
    <name evidence="3" type="ORF">TRIADDRAFT_58259</name>
</gene>
<dbReference type="PhylomeDB" id="B3S1A9"/>
<keyword evidence="1" id="KW-0732">Signal</keyword>
<name>B3S1A9_TRIAD</name>
<dbReference type="AlphaFoldDB" id="B3S1A9"/>
<organism evidence="3 4">
    <name type="scientific">Trichoplax adhaerens</name>
    <name type="common">Trichoplax reptans</name>
    <dbReference type="NCBI Taxonomy" id="10228"/>
    <lineage>
        <taxon>Eukaryota</taxon>
        <taxon>Metazoa</taxon>
        <taxon>Placozoa</taxon>
        <taxon>Uniplacotomia</taxon>
        <taxon>Trichoplacea</taxon>
        <taxon>Trichoplacidae</taxon>
        <taxon>Trichoplax</taxon>
    </lineage>
</organism>
<feature type="signal peptide" evidence="1">
    <location>
        <begin position="1"/>
        <end position="22"/>
    </location>
</feature>
<dbReference type="EMBL" id="DS985247">
    <property type="protein sequence ID" value="EDV23529.1"/>
    <property type="molecule type" value="Genomic_DNA"/>
</dbReference>
<dbReference type="KEGG" id="tad:TRIADDRAFT_58259"/>
<dbReference type="OMA" id="KILWIDM"/>
<dbReference type="CTD" id="6755334"/>
<dbReference type="PANTHER" id="PTHR37916:SF2">
    <property type="entry name" value="CHITIN-BINDING TYPE-4 DOMAIN-CONTAINING PROTEIN"/>
    <property type="match status" value="1"/>
</dbReference>
<dbReference type="InParanoid" id="B3S1A9"/>
<feature type="chain" id="PRO_5002797195" description="Chitin-binding type-4 domain-containing protein" evidence="1">
    <location>
        <begin position="23"/>
        <end position="549"/>
    </location>
</feature>
<dbReference type="PANTHER" id="PTHR37916">
    <property type="entry name" value="CHITIN-BINDING TYPE-4 DOMAIN-CONTAINING PROTEIN"/>
    <property type="match status" value="1"/>
</dbReference>
<protein>
    <recommendedName>
        <fullName evidence="2">Chitin-binding type-4 domain-containing protein</fullName>
    </recommendedName>
</protein>
<keyword evidence="4" id="KW-1185">Reference proteome</keyword>
<reference evidence="3 4" key="1">
    <citation type="journal article" date="2008" name="Nature">
        <title>The Trichoplax genome and the nature of placozoans.</title>
        <authorList>
            <person name="Srivastava M."/>
            <person name="Begovic E."/>
            <person name="Chapman J."/>
            <person name="Putnam N.H."/>
            <person name="Hellsten U."/>
            <person name="Kawashima T."/>
            <person name="Kuo A."/>
            <person name="Mitros T."/>
            <person name="Salamov A."/>
            <person name="Carpenter M.L."/>
            <person name="Signorovitch A.Y."/>
            <person name="Moreno M.A."/>
            <person name="Kamm K."/>
            <person name="Grimwood J."/>
            <person name="Schmutz J."/>
            <person name="Shapiro H."/>
            <person name="Grigoriev I.V."/>
            <person name="Buss L.W."/>
            <person name="Schierwater B."/>
            <person name="Dellaporta S.L."/>
            <person name="Rokhsar D.S."/>
        </authorList>
    </citation>
    <scope>NUCLEOTIDE SEQUENCE [LARGE SCALE GENOMIC DNA]</scope>
    <source>
        <strain evidence="3 4">Grell-BS-1999</strain>
    </source>
</reference>
<dbReference type="OrthoDB" id="10254111at2759"/>
<dbReference type="Proteomes" id="UP000009022">
    <property type="component" value="Unassembled WGS sequence"/>
</dbReference>
<dbReference type="eggNOG" id="ENOG502RXZH">
    <property type="taxonomic scope" value="Eukaryota"/>
</dbReference>
<feature type="domain" description="Chitin-binding type-4" evidence="2">
    <location>
        <begin position="61"/>
        <end position="159"/>
    </location>
</feature>
<evidence type="ECO:0000259" key="2">
    <source>
        <dbReference type="Pfam" id="PF03067"/>
    </source>
</evidence>
<evidence type="ECO:0000313" key="3">
    <source>
        <dbReference type="EMBL" id="EDV23529.1"/>
    </source>
</evidence>
<dbReference type="GeneID" id="6755334"/>
<sequence length="549" mass="61945">MKLIHSVAIILISLALLVQIEAHICMINPKQRGKFDISTAGNPTCFRHGEPCGGQKFDGKIKKHITPGQTFFIKWQQNYNHYEIGYPGYMDISYAAGNDSKPFVVLAVIMDFYAYAQSNRQNYTVPITIPNINCSHCVLRIRYNSHKPGEQTFIQCSDVSFSHKKSNDDHHEAEEEVYQGWKEWRSQRMTLPKQASDYLKFAALLSDRFSAASSGNYIYGISASPFDLDEANYVKIDTATGEIIKLSTLSAPLTNQFRVYSAKQVIDYVAIQAFCYVYKSDMMYTIVHKGSNADATANKLFAIDRAKGNTKANDSLAAEAVNIAPINAIMDDEEGGFITLQIVKLPRKPGYFSFLVSRMNLKPKLFQPIINSQPENLYVNFLWSTLDTKNKICYLLMGNENSADKLLAKLYVVHYGTQPGIEIVNLNVSRYTIGAIHFYKKTGELLAVSPGVAPRKDFKRAPQWYLVSVNPKNGHITKKFQIAPNGAFRPVFSGNIANIDEKRDKLYYRFEVLDEPADVIASIDLKNNAVSYSKLGYFRHVINLYSPSH</sequence>
<evidence type="ECO:0000256" key="1">
    <source>
        <dbReference type="SAM" id="SignalP"/>
    </source>
</evidence>
<accession>B3S1A9</accession>
<evidence type="ECO:0000313" key="4">
    <source>
        <dbReference type="Proteomes" id="UP000009022"/>
    </source>
</evidence>
<dbReference type="RefSeq" id="XP_002114439.1">
    <property type="nucleotide sequence ID" value="XM_002114403.1"/>
</dbReference>
<proteinExistence type="predicted"/>